<dbReference type="SUPFAM" id="SSF47661">
    <property type="entry name" value="t-snare proteins"/>
    <property type="match status" value="1"/>
</dbReference>
<keyword evidence="3" id="KW-0813">Transport</keyword>
<evidence type="ECO:0000256" key="4">
    <source>
        <dbReference type="ARBA" id="ARBA00022692"/>
    </source>
</evidence>
<dbReference type="Proteomes" id="UP001642464">
    <property type="component" value="Unassembled WGS sequence"/>
</dbReference>
<dbReference type="EMBL" id="CAXAMM010009569">
    <property type="protein sequence ID" value="CAK9020792.1"/>
    <property type="molecule type" value="Genomic_DNA"/>
</dbReference>
<evidence type="ECO:0000256" key="5">
    <source>
        <dbReference type="ARBA" id="ARBA00022927"/>
    </source>
</evidence>
<evidence type="ECO:0000256" key="6">
    <source>
        <dbReference type="ARBA" id="ARBA00022989"/>
    </source>
</evidence>
<proteinExistence type="inferred from homology"/>
<evidence type="ECO:0000256" key="2">
    <source>
        <dbReference type="ARBA" id="ARBA00009063"/>
    </source>
</evidence>
<dbReference type="Gene3D" id="1.20.5.110">
    <property type="match status" value="1"/>
</dbReference>
<dbReference type="InterPro" id="IPR000727">
    <property type="entry name" value="T_SNARE_dom"/>
</dbReference>
<dbReference type="InterPro" id="IPR015260">
    <property type="entry name" value="Syntaxin-6/10/61_N"/>
</dbReference>
<dbReference type="CDD" id="cd15841">
    <property type="entry name" value="SNARE_Qc"/>
    <property type="match status" value="1"/>
</dbReference>
<keyword evidence="5" id="KW-0653">Protein transport</keyword>
<evidence type="ECO:0000256" key="3">
    <source>
        <dbReference type="ARBA" id="ARBA00022448"/>
    </source>
</evidence>
<dbReference type="Pfam" id="PF09177">
    <property type="entry name" value="STX6_10_61_N"/>
    <property type="match status" value="1"/>
</dbReference>
<comment type="similarity">
    <text evidence="2">Belongs to the syntaxin family.</text>
</comment>
<name>A0ABP0K2K3_9DINO</name>
<organism evidence="13 14">
    <name type="scientific">Durusdinium trenchii</name>
    <dbReference type="NCBI Taxonomy" id="1381693"/>
    <lineage>
        <taxon>Eukaryota</taxon>
        <taxon>Sar</taxon>
        <taxon>Alveolata</taxon>
        <taxon>Dinophyceae</taxon>
        <taxon>Suessiales</taxon>
        <taxon>Symbiodiniaceae</taxon>
        <taxon>Durusdinium</taxon>
    </lineage>
</organism>
<feature type="domain" description="T-SNARE coiled-coil homology" evidence="12">
    <location>
        <begin position="157"/>
        <end position="219"/>
    </location>
</feature>
<evidence type="ECO:0000256" key="1">
    <source>
        <dbReference type="ARBA" id="ARBA00004409"/>
    </source>
</evidence>
<dbReference type="PANTHER" id="PTHR12791">
    <property type="entry name" value="GOLGI SNARE BET1-RELATED"/>
    <property type="match status" value="1"/>
</dbReference>
<feature type="region of interest" description="Disordered" evidence="10">
    <location>
        <begin position="107"/>
        <end position="144"/>
    </location>
</feature>
<dbReference type="PROSITE" id="PS50192">
    <property type="entry name" value="T_SNARE"/>
    <property type="match status" value="1"/>
</dbReference>
<evidence type="ECO:0000256" key="7">
    <source>
        <dbReference type="ARBA" id="ARBA00023034"/>
    </source>
</evidence>
<evidence type="ECO:0000313" key="13">
    <source>
        <dbReference type="EMBL" id="CAK9020792.1"/>
    </source>
</evidence>
<dbReference type="SUPFAM" id="SSF58038">
    <property type="entry name" value="SNARE fusion complex"/>
    <property type="match status" value="1"/>
</dbReference>
<keyword evidence="8 11" id="KW-0472">Membrane</keyword>
<evidence type="ECO:0000256" key="8">
    <source>
        <dbReference type="ARBA" id="ARBA00023136"/>
    </source>
</evidence>
<dbReference type="CDD" id="cd21443">
    <property type="entry name" value="SNARE_NTD_STX6_STX10"/>
    <property type="match status" value="1"/>
</dbReference>
<gene>
    <name evidence="13" type="ORF">SCF082_LOCUS15058</name>
</gene>
<keyword evidence="7" id="KW-0333">Golgi apparatus</keyword>
<accession>A0ABP0K2K3</accession>
<dbReference type="InterPro" id="IPR010989">
    <property type="entry name" value="SNARE"/>
</dbReference>
<sequence length="248" mass="28407">MLSASDPYYVAKEEVAKAMEKLQGLHQDWKRSLQAEDTARSHRFQQLHEEITGELEQLGLDLDDIHATISMVEGNRSKFQVSDGELASRKRFANDCHKTLEELQKDVRGPQTRMKLENDKKALLSSAASSARSREERQRSAMQENQAFLDRQRQQQMQMTAQQDEDLEMLSLSAQRLGNTAQIINVELKEQQKLLQDLDEDIDKEAEKLNFVMKRIGKLLKTSDSKQLCLIIGLTCLVAFLLFLVINT</sequence>
<comment type="subcellular location">
    <subcellularLocation>
        <location evidence="1">Golgi apparatus membrane</location>
        <topology evidence="1">Single-pass type IV membrane protein</topology>
    </subcellularLocation>
</comment>
<feature type="compositionally biased region" description="Basic and acidic residues" evidence="10">
    <location>
        <begin position="107"/>
        <end position="122"/>
    </location>
</feature>
<evidence type="ECO:0000313" key="14">
    <source>
        <dbReference type="Proteomes" id="UP001642464"/>
    </source>
</evidence>
<evidence type="ECO:0000259" key="12">
    <source>
        <dbReference type="PROSITE" id="PS50192"/>
    </source>
</evidence>
<keyword evidence="6 11" id="KW-1133">Transmembrane helix</keyword>
<evidence type="ECO:0000256" key="11">
    <source>
        <dbReference type="SAM" id="Phobius"/>
    </source>
</evidence>
<evidence type="ECO:0000256" key="10">
    <source>
        <dbReference type="SAM" id="MobiDB-lite"/>
    </source>
</evidence>
<comment type="caution">
    <text evidence="13">The sequence shown here is derived from an EMBL/GenBank/DDBJ whole genome shotgun (WGS) entry which is preliminary data.</text>
</comment>
<keyword evidence="4 11" id="KW-0812">Transmembrane</keyword>
<keyword evidence="14" id="KW-1185">Reference proteome</keyword>
<keyword evidence="9" id="KW-0175">Coiled coil</keyword>
<evidence type="ECO:0000256" key="9">
    <source>
        <dbReference type="SAM" id="Coils"/>
    </source>
</evidence>
<feature type="coiled-coil region" evidence="9">
    <location>
        <begin position="181"/>
        <end position="215"/>
    </location>
</feature>
<protein>
    <submittedName>
        <fullName evidence="13">Syntaxin-6</fullName>
    </submittedName>
</protein>
<feature type="transmembrane region" description="Helical" evidence="11">
    <location>
        <begin position="228"/>
        <end position="246"/>
    </location>
</feature>
<dbReference type="Gene3D" id="1.20.58.90">
    <property type="match status" value="1"/>
</dbReference>
<reference evidence="13 14" key="1">
    <citation type="submission" date="2024-02" db="EMBL/GenBank/DDBJ databases">
        <authorList>
            <person name="Chen Y."/>
            <person name="Shah S."/>
            <person name="Dougan E. K."/>
            <person name="Thang M."/>
            <person name="Chan C."/>
        </authorList>
    </citation>
    <scope>NUCLEOTIDE SEQUENCE [LARGE SCALE GENOMIC DNA]</scope>
</reference>